<feature type="region of interest" description="Disordered" evidence="1">
    <location>
        <begin position="47"/>
        <end position="84"/>
    </location>
</feature>
<organism evidence="2 3">
    <name type="scientific">Gossypium schwendimanii</name>
    <name type="common">Cotton</name>
    <dbReference type="NCBI Taxonomy" id="34291"/>
    <lineage>
        <taxon>Eukaryota</taxon>
        <taxon>Viridiplantae</taxon>
        <taxon>Streptophyta</taxon>
        <taxon>Embryophyta</taxon>
        <taxon>Tracheophyta</taxon>
        <taxon>Spermatophyta</taxon>
        <taxon>Magnoliopsida</taxon>
        <taxon>eudicotyledons</taxon>
        <taxon>Gunneridae</taxon>
        <taxon>Pentapetalae</taxon>
        <taxon>rosids</taxon>
        <taxon>malvids</taxon>
        <taxon>Malvales</taxon>
        <taxon>Malvaceae</taxon>
        <taxon>Malvoideae</taxon>
        <taxon>Gossypium</taxon>
    </lineage>
</organism>
<name>A0A7J9MNB3_GOSSC</name>
<keyword evidence="3" id="KW-1185">Reference proteome</keyword>
<comment type="caution">
    <text evidence="2">The sequence shown here is derived from an EMBL/GenBank/DDBJ whole genome shotgun (WGS) entry which is preliminary data.</text>
</comment>
<evidence type="ECO:0000256" key="1">
    <source>
        <dbReference type="SAM" id="MobiDB-lite"/>
    </source>
</evidence>
<feature type="compositionally biased region" description="Basic and acidic residues" evidence="1">
    <location>
        <begin position="74"/>
        <end position="84"/>
    </location>
</feature>
<sequence length="84" mass="9694">MIRCIREEKVGLLFPHLITALCKKVNVPMGRTERWYGLRMPQFPPLKYGQVQDSNTDEEEDLKQNEEEGSAIKGDTKALEPDFN</sequence>
<gene>
    <name evidence="2" type="ORF">Goshw_014794</name>
</gene>
<reference evidence="2 3" key="1">
    <citation type="journal article" date="2019" name="Genome Biol. Evol.">
        <title>Insights into the evolution of the New World diploid cottons (Gossypium, subgenus Houzingenia) based on genome sequencing.</title>
        <authorList>
            <person name="Grover C.E."/>
            <person name="Arick M.A. 2nd"/>
            <person name="Thrash A."/>
            <person name="Conover J.L."/>
            <person name="Sanders W.S."/>
            <person name="Peterson D.G."/>
            <person name="Frelichowski J.E."/>
            <person name="Scheffler J.A."/>
            <person name="Scheffler B.E."/>
            <person name="Wendel J.F."/>
        </authorList>
    </citation>
    <scope>NUCLEOTIDE SEQUENCE [LARGE SCALE GENOMIC DNA]</scope>
    <source>
        <strain evidence="2">1</strain>
        <tissue evidence="2">Leaf</tissue>
    </source>
</reference>
<dbReference type="Proteomes" id="UP000593576">
    <property type="component" value="Unassembled WGS sequence"/>
</dbReference>
<accession>A0A7J9MNB3</accession>
<evidence type="ECO:0000313" key="2">
    <source>
        <dbReference type="EMBL" id="MBA0872481.1"/>
    </source>
</evidence>
<dbReference type="AlphaFoldDB" id="A0A7J9MNB3"/>
<proteinExistence type="predicted"/>
<dbReference type="EMBL" id="JABFAF010000012">
    <property type="protein sequence ID" value="MBA0872481.1"/>
    <property type="molecule type" value="Genomic_DNA"/>
</dbReference>
<dbReference type="OrthoDB" id="10516926at2759"/>
<evidence type="ECO:0000313" key="3">
    <source>
        <dbReference type="Proteomes" id="UP000593576"/>
    </source>
</evidence>
<protein>
    <submittedName>
        <fullName evidence="2">Uncharacterized protein</fullName>
    </submittedName>
</protein>